<organism evidence="1 2">
    <name type="scientific">Glossina morsitans morsitans</name>
    <name type="common">Savannah tsetse fly</name>
    <dbReference type="NCBI Taxonomy" id="37546"/>
    <lineage>
        <taxon>Eukaryota</taxon>
        <taxon>Metazoa</taxon>
        <taxon>Ecdysozoa</taxon>
        <taxon>Arthropoda</taxon>
        <taxon>Hexapoda</taxon>
        <taxon>Insecta</taxon>
        <taxon>Pterygota</taxon>
        <taxon>Neoptera</taxon>
        <taxon>Endopterygota</taxon>
        <taxon>Diptera</taxon>
        <taxon>Brachycera</taxon>
        <taxon>Muscomorpha</taxon>
        <taxon>Hippoboscoidea</taxon>
        <taxon>Glossinidae</taxon>
        <taxon>Glossina</taxon>
    </lineage>
</organism>
<accession>A0A1B0GCE7</accession>
<sequence>MRFQAKQLLYFIFQ</sequence>
<keyword evidence="2" id="KW-1185">Reference proteome</keyword>
<dbReference type="VEuPathDB" id="VectorBase:GMOY010973"/>
<dbReference type="EnsemblMetazoa" id="GMOY010973-RA">
    <property type="protein sequence ID" value="GMOY010973-PA"/>
    <property type="gene ID" value="GMOY010973"/>
</dbReference>
<proteinExistence type="predicted"/>
<reference evidence="1" key="1">
    <citation type="submission" date="2020-05" db="UniProtKB">
        <authorList>
            <consortium name="EnsemblMetazoa"/>
        </authorList>
    </citation>
    <scope>IDENTIFICATION</scope>
    <source>
        <strain evidence="1">Yale</strain>
    </source>
</reference>
<protein>
    <submittedName>
        <fullName evidence="1">Uncharacterized protein</fullName>
    </submittedName>
</protein>
<dbReference type="EMBL" id="CCAG010007845">
    <property type="status" value="NOT_ANNOTATED_CDS"/>
    <property type="molecule type" value="Genomic_DNA"/>
</dbReference>
<evidence type="ECO:0000313" key="2">
    <source>
        <dbReference type="Proteomes" id="UP000092444"/>
    </source>
</evidence>
<dbReference type="Proteomes" id="UP000092444">
    <property type="component" value="Unassembled WGS sequence"/>
</dbReference>
<evidence type="ECO:0000313" key="1">
    <source>
        <dbReference type="EnsemblMetazoa" id="GMOY010973-PA"/>
    </source>
</evidence>
<name>A0A1B0GCE7_GLOMM</name>